<keyword evidence="2 6" id="KW-0378">Hydrolase</keyword>
<dbReference type="CDD" id="cd18787">
    <property type="entry name" value="SF2_C_DEAD"/>
    <property type="match status" value="1"/>
</dbReference>
<evidence type="ECO:0000256" key="4">
    <source>
        <dbReference type="ARBA" id="ARBA00022840"/>
    </source>
</evidence>
<evidence type="ECO:0000256" key="3">
    <source>
        <dbReference type="ARBA" id="ARBA00022806"/>
    </source>
</evidence>
<dbReference type="AlphaFoldDB" id="A0A1G2HHZ1"/>
<evidence type="ECO:0000313" key="10">
    <source>
        <dbReference type="EMBL" id="OGZ62112.1"/>
    </source>
</evidence>
<dbReference type="Proteomes" id="UP000176770">
    <property type="component" value="Unassembled WGS sequence"/>
</dbReference>
<proteinExistence type="inferred from homology"/>
<sequence length="420" mass="46606">MHQNFPKNITGNFYGLGIAPVFLEILEKLHFKIPTPIQVQAIPVAVQGKDLVGIAQTGTGKTLAFGLPMIQRLIQVKGQQGLVVLPTRELALQVDEALKKVGHSVGLRTAVLIGGISLGIQIRALSKSPHIIVATPGRIIDHLNQKNVRLTNVRIVVIDEADRMLDMGFLPQLEKIFQALPKDRQTMLFSATMPAEIMKIAAAHMKLPVRVEIAPAGTIVEQVTQELFIVQKDSKVGLLEALLKKYQGPTLVFTRTKYGAKKIMQKIRSLDITASELHSNRSLSQRREALDGFKSGKYRVLVATDIASRGIDVVGIELVLNYDLPSTSDDYVHRIGRTARAGAGGHAISFAMPNQEKEVRAIERLIRKALPTSKLPEFSKFSATGFSRSQHPESYSKKRNPRRSSRNSSSHVYRHRRFKK</sequence>
<dbReference type="GO" id="GO:0005829">
    <property type="term" value="C:cytosol"/>
    <property type="evidence" value="ECO:0007669"/>
    <property type="project" value="TreeGrafter"/>
</dbReference>
<dbReference type="EMBL" id="MHOK01000008">
    <property type="protein sequence ID" value="OGZ62112.1"/>
    <property type="molecule type" value="Genomic_DNA"/>
</dbReference>
<dbReference type="CDD" id="cd00268">
    <property type="entry name" value="DEADc"/>
    <property type="match status" value="1"/>
</dbReference>
<keyword evidence="4 6" id="KW-0067">ATP-binding</keyword>
<evidence type="ECO:0000256" key="5">
    <source>
        <dbReference type="ARBA" id="ARBA00038437"/>
    </source>
</evidence>
<dbReference type="Gene3D" id="3.40.50.300">
    <property type="entry name" value="P-loop containing nucleotide triphosphate hydrolases"/>
    <property type="match status" value="2"/>
</dbReference>
<dbReference type="GO" id="GO:0005524">
    <property type="term" value="F:ATP binding"/>
    <property type="evidence" value="ECO:0007669"/>
    <property type="project" value="UniProtKB-KW"/>
</dbReference>
<accession>A0A1G2HHZ1</accession>
<dbReference type="PANTHER" id="PTHR47959">
    <property type="entry name" value="ATP-DEPENDENT RNA HELICASE RHLE-RELATED"/>
    <property type="match status" value="1"/>
</dbReference>
<dbReference type="SMART" id="SM00487">
    <property type="entry name" value="DEXDc"/>
    <property type="match status" value="1"/>
</dbReference>
<dbReference type="InterPro" id="IPR050079">
    <property type="entry name" value="DEAD_box_RNA_helicase"/>
</dbReference>
<evidence type="ECO:0000256" key="2">
    <source>
        <dbReference type="ARBA" id="ARBA00022801"/>
    </source>
</evidence>
<name>A0A1G2HHZ1_9BACT</name>
<evidence type="ECO:0000256" key="1">
    <source>
        <dbReference type="ARBA" id="ARBA00022741"/>
    </source>
</evidence>
<dbReference type="Pfam" id="PF00270">
    <property type="entry name" value="DEAD"/>
    <property type="match status" value="1"/>
</dbReference>
<comment type="similarity">
    <text evidence="5 6">Belongs to the DEAD box helicase family.</text>
</comment>
<dbReference type="STRING" id="1802165.A3F94_02070"/>
<feature type="region of interest" description="Disordered" evidence="7">
    <location>
        <begin position="381"/>
        <end position="420"/>
    </location>
</feature>
<dbReference type="InterPro" id="IPR001650">
    <property type="entry name" value="Helicase_C-like"/>
</dbReference>
<dbReference type="PROSITE" id="PS51194">
    <property type="entry name" value="HELICASE_CTER"/>
    <property type="match status" value="1"/>
</dbReference>
<keyword evidence="1 6" id="KW-0547">Nucleotide-binding</keyword>
<dbReference type="SMART" id="SM00490">
    <property type="entry name" value="HELICc"/>
    <property type="match status" value="1"/>
</dbReference>
<dbReference type="SUPFAM" id="SSF52540">
    <property type="entry name" value="P-loop containing nucleoside triphosphate hydrolases"/>
    <property type="match status" value="1"/>
</dbReference>
<gene>
    <name evidence="10" type="ORF">A3F94_02070</name>
</gene>
<dbReference type="InterPro" id="IPR027417">
    <property type="entry name" value="P-loop_NTPase"/>
</dbReference>
<dbReference type="PANTHER" id="PTHR47959:SF13">
    <property type="entry name" value="ATP-DEPENDENT RNA HELICASE RHLE"/>
    <property type="match status" value="1"/>
</dbReference>
<feature type="domain" description="Helicase ATP-binding" evidence="8">
    <location>
        <begin position="42"/>
        <end position="211"/>
    </location>
</feature>
<dbReference type="InterPro" id="IPR011545">
    <property type="entry name" value="DEAD/DEAH_box_helicase_dom"/>
</dbReference>
<dbReference type="GO" id="GO:0016787">
    <property type="term" value="F:hydrolase activity"/>
    <property type="evidence" value="ECO:0007669"/>
    <property type="project" value="UniProtKB-KW"/>
</dbReference>
<dbReference type="GO" id="GO:0003676">
    <property type="term" value="F:nucleic acid binding"/>
    <property type="evidence" value="ECO:0007669"/>
    <property type="project" value="InterPro"/>
</dbReference>
<evidence type="ECO:0000259" key="9">
    <source>
        <dbReference type="PROSITE" id="PS51194"/>
    </source>
</evidence>
<comment type="caution">
    <text evidence="10">The sequence shown here is derived from an EMBL/GenBank/DDBJ whole genome shotgun (WGS) entry which is preliminary data.</text>
</comment>
<keyword evidence="3 6" id="KW-0347">Helicase</keyword>
<protein>
    <recommendedName>
        <fullName evidence="12">DEAD/DEAH box helicase</fullName>
    </recommendedName>
</protein>
<dbReference type="PROSITE" id="PS51192">
    <property type="entry name" value="HELICASE_ATP_BIND_1"/>
    <property type="match status" value="1"/>
</dbReference>
<dbReference type="GO" id="GO:0003724">
    <property type="term" value="F:RNA helicase activity"/>
    <property type="evidence" value="ECO:0007669"/>
    <property type="project" value="UniProtKB-ARBA"/>
</dbReference>
<evidence type="ECO:0008006" key="12">
    <source>
        <dbReference type="Google" id="ProtNLM"/>
    </source>
</evidence>
<evidence type="ECO:0000313" key="11">
    <source>
        <dbReference type="Proteomes" id="UP000176770"/>
    </source>
</evidence>
<organism evidence="10 11">
    <name type="scientific">Candidatus Spechtbacteria bacterium RIFCSPLOWO2_12_FULL_38_22</name>
    <dbReference type="NCBI Taxonomy" id="1802165"/>
    <lineage>
        <taxon>Bacteria</taxon>
        <taxon>Candidatus Spechtiibacteriota</taxon>
    </lineage>
</organism>
<evidence type="ECO:0000256" key="6">
    <source>
        <dbReference type="RuleBase" id="RU000492"/>
    </source>
</evidence>
<evidence type="ECO:0000256" key="7">
    <source>
        <dbReference type="SAM" id="MobiDB-lite"/>
    </source>
</evidence>
<dbReference type="InterPro" id="IPR014001">
    <property type="entry name" value="Helicase_ATP-bd"/>
</dbReference>
<dbReference type="PROSITE" id="PS00039">
    <property type="entry name" value="DEAD_ATP_HELICASE"/>
    <property type="match status" value="1"/>
</dbReference>
<feature type="domain" description="Helicase C-terminal" evidence="9">
    <location>
        <begin position="222"/>
        <end position="381"/>
    </location>
</feature>
<dbReference type="InterPro" id="IPR000629">
    <property type="entry name" value="RNA-helicase_DEAD-box_CS"/>
</dbReference>
<dbReference type="Pfam" id="PF00271">
    <property type="entry name" value="Helicase_C"/>
    <property type="match status" value="1"/>
</dbReference>
<reference evidence="10 11" key="1">
    <citation type="journal article" date="2016" name="Nat. Commun.">
        <title>Thousands of microbial genomes shed light on interconnected biogeochemical processes in an aquifer system.</title>
        <authorList>
            <person name="Anantharaman K."/>
            <person name="Brown C.T."/>
            <person name="Hug L.A."/>
            <person name="Sharon I."/>
            <person name="Castelle C.J."/>
            <person name="Probst A.J."/>
            <person name="Thomas B.C."/>
            <person name="Singh A."/>
            <person name="Wilkins M.J."/>
            <person name="Karaoz U."/>
            <person name="Brodie E.L."/>
            <person name="Williams K.H."/>
            <person name="Hubbard S.S."/>
            <person name="Banfield J.F."/>
        </authorList>
    </citation>
    <scope>NUCLEOTIDE SEQUENCE [LARGE SCALE GENOMIC DNA]</scope>
</reference>
<dbReference type="InterPro" id="IPR044742">
    <property type="entry name" value="DEAD/DEAH_RhlB"/>
</dbReference>
<evidence type="ECO:0000259" key="8">
    <source>
        <dbReference type="PROSITE" id="PS51192"/>
    </source>
</evidence>